<evidence type="ECO:0000313" key="13">
    <source>
        <dbReference type="Proteomes" id="UP000030708"/>
    </source>
</evidence>
<dbReference type="InterPro" id="IPR035952">
    <property type="entry name" value="Rhomboid-like_sf"/>
</dbReference>
<reference evidence="12 13" key="1">
    <citation type="submission" date="2013-02" db="EMBL/GenBank/DDBJ databases">
        <title>The Genome Annotation of Plasmodium falciparum Tanzania (2000708).</title>
        <authorList>
            <consortium name="The Broad Institute Genome Sequencing Platform"/>
            <consortium name="The Broad Institute Genome Sequencing Center for Infectious Disease"/>
            <person name="Neafsey D."/>
            <person name="Hoffman S."/>
            <person name="Volkman S."/>
            <person name="Rosenthal P."/>
            <person name="Walker B."/>
            <person name="Young S.K."/>
            <person name="Zeng Q."/>
            <person name="Gargeya S."/>
            <person name="Fitzgerald M."/>
            <person name="Haas B."/>
            <person name="Abouelleil A."/>
            <person name="Allen A.W."/>
            <person name="Alvarado L."/>
            <person name="Arachchi H.M."/>
            <person name="Berlin A.M."/>
            <person name="Chapman S.B."/>
            <person name="Gainer-Dewar J."/>
            <person name="Goldberg J."/>
            <person name="Griggs A."/>
            <person name="Gujja S."/>
            <person name="Hansen M."/>
            <person name="Howarth C."/>
            <person name="Imamovic A."/>
            <person name="Ireland A."/>
            <person name="Larimer J."/>
            <person name="McCowan C."/>
            <person name="Murphy C."/>
            <person name="Pearson M."/>
            <person name="Poon T.W."/>
            <person name="Priest M."/>
            <person name="Roberts A."/>
            <person name="Saif S."/>
            <person name="Shea T."/>
            <person name="Sisk P."/>
            <person name="Sykes S."/>
            <person name="Wortman J."/>
            <person name="Nusbaum C."/>
            <person name="Birren B."/>
        </authorList>
    </citation>
    <scope>NUCLEOTIDE SEQUENCE [LARGE SCALE GENOMIC DNA]</scope>
    <source>
        <strain evidence="13">Tanzania (2000708)</strain>
    </source>
</reference>
<feature type="transmembrane region" description="Helical" evidence="10">
    <location>
        <begin position="250"/>
        <end position="272"/>
    </location>
</feature>
<dbReference type="PANTHER" id="PTHR22936">
    <property type="entry name" value="RHOMBOID-RELATED"/>
    <property type="match status" value="1"/>
</dbReference>
<dbReference type="InterPro" id="IPR002610">
    <property type="entry name" value="Peptidase_S54_rhomboid-like"/>
</dbReference>
<gene>
    <name evidence="12" type="ORF">PFTANZ_01506</name>
</gene>
<evidence type="ECO:0000256" key="10">
    <source>
        <dbReference type="RuleBase" id="RU362115"/>
    </source>
</evidence>
<comment type="catalytic activity">
    <reaction evidence="1 10">
        <text>Cleaves type-1 transmembrane domains using a catalytic dyad composed of serine and histidine that are contributed by different transmembrane domains.</text>
        <dbReference type="EC" id="3.4.21.105"/>
    </reaction>
</comment>
<dbReference type="SUPFAM" id="SSF144091">
    <property type="entry name" value="Rhomboid-like"/>
    <property type="match status" value="1"/>
</dbReference>
<protein>
    <recommendedName>
        <fullName evidence="10">Rhomboid-like protease</fullName>
        <ecNumber evidence="10">3.4.21.105</ecNumber>
    </recommendedName>
</protein>
<dbReference type="InterPro" id="IPR022764">
    <property type="entry name" value="Peptidase_S54_rhomboid_dom"/>
</dbReference>
<dbReference type="AlphaFoldDB" id="A0A024WAX1"/>
<dbReference type="GO" id="GO:0006508">
    <property type="term" value="P:proteolysis"/>
    <property type="evidence" value="ECO:0007669"/>
    <property type="project" value="UniProtKB-KW"/>
</dbReference>
<comment type="caution">
    <text evidence="10">Lacks conserved residue(s) required for the propagation of feature annotation.</text>
</comment>
<name>A0A024WAX1_PLAFA</name>
<evidence type="ECO:0000259" key="11">
    <source>
        <dbReference type="Pfam" id="PF01694"/>
    </source>
</evidence>
<dbReference type="FunFam" id="1.20.1540.10:FF:000038">
    <property type="entry name" value="Rhomboid protease ROM10"/>
    <property type="match status" value="1"/>
</dbReference>
<comment type="similarity">
    <text evidence="3 10">Belongs to the peptidase S54 family.</text>
</comment>
<keyword evidence="5 10" id="KW-0812">Transmembrane</keyword>
<keyword evidence="9 10" id="KW-0472">Membrane</keyword>
<evidence type="ECO:0000256" key="2">
    <source>
        <dbReference type="ARBA" id="ARBA00004141"/>
    </source>
</evidence>
<evidence type="ECO:0000256" key="8">
    <source>
        <dbReference type="ARBA" id="ARBA00022989"/>
    </source>
</evidence>
<comment type="function">
    <text evidence="10">Serine protease involved in intramembrane proteolysis.</text>
</comment>
<dbReference type="EMBL" id="KI926340">
    <property type="protein sequence ID" value="ETW37743.1"/>
    <property type="molecule type" value="Genomic_DNA"/>
</dbReference>
<keyword evidence="7 10" id="KW-0720">Serine protease</keyword>
<dbReference type="GO" id="GO:0004252">
    <property type="term" value="F:serine-type endopeptidase activity"/>
    <property type="evidence" value="ECO:0007669"/>
    <property type="project" value="InterPro"/>
</dbReference>
<dbReference type="OrthoDB" id="418595at2759"/>
<dbReference type="GO" id="GO:0016020">
    <property type="term" value="C:membrane"/>
    <property type="evidence" value="ECO:0007669"/>
    <property type="project" value="UniProtKB-SubCell"/>
</dbReference>
<keyword evidence="4 10" id="KW-0645">Protease</keyword>
<feature type="transmembrane region" description="Helical" evidence="10">
    <location>
        <begin position="55"/>
        <end position="81"/>
    </location>
</feature>
<evidence type="ECO:0000256" key="6">
    <source>
        <dbReference type="ARBA" id="ARBA00022801"/>
    </source>
</evidence>
<reference evidence="12 13" key="2">
    <citation type="submission" date="2013-02" db="EMBL/GenBank/DDBJ databases">
        <title>The Genome Sequence of Plasmodium falciparum Tanzania (2000708).</title>
        <authorList>
            <consortium name="The Broad Institute Genome Sequencing Platform"/>
            <consortium name="The Broad Institute Genome Sequencing Center for Infectious Disease"/>
            <person name="Neafsey D."/>
            <person name="Cheeseman I."/>
            <person name="Volkman S."/>
            <person name="Adams J."/>
            <person name="Walker B."/>
            <person name="Young S.K."/>
            <person name="Zeng Q."/>
            <person name="Gargeya S."/>
            <person name="Fitzgerald M."/>
            <person name="Haas B."/>
            <person name="Abouelleil A."/>
            <person name="Alvarado L."/>
            <person name="Arachchi H.M."/>
            <person name="Berlin A.M."/>
            <person name="Chapman S.B."/>
            <person name="Dewar J."/>
            <person name="Goldberg J."/>
            <person name="Griggs A."/>
            <person name="Gujja S."/>
            <person name="Hansen M."/>
            <person name="Howarth C."/>
            <person name="Imamovic A."/>
            <person name="Larimer J."/>
            <person name="McCowan C."/>
            <person name="Murphy C."/>
            <person name="Neiman D."/>
            <person name="Pearson M."/>
            <person name="Priest M."/>
            <person name="Roberts A."/>
            <person name="Saif S."/>
            <person name="Shea T."/>
            <person name="Sisk P."/>
            <person name="Sykes S."/>
            <person name="Wortman J."/>
            <person name="Nusbaum C."/>
            <person name="Birren B."/>
        </authorList>
    </citation>
    <scope>NUCLEOTIDE SEQUENCE [LARGE SCALE GENOMIC DNA]</scope>
    <source>
        <strain evidence="13">Tanzania (2000708)</strain>
    </source>
</reference>
<dbReference type="eggNOG" id="KOG2289">
    <property type="taxonomic scope" value="Eukaryota"/>
</dbReference>
<evidence type="ECO:0000256" key="5">
    <source>
        <dbReference type="ARBA" id="ARBA00022692"/>
    </source>
</evidence>
<dbReference type="Pfam" id="PF01694">
    <property type="entry name" value="Rhomboid"/>
    <property type="match status" value="1"/>
</dbReference>
<evidence type="ECO:0000256" key="7">
    <source>
        <dbReference type="ARBA" id="ARBA00022825"/>
    </source>
</evidence>
<proteinExistence type="inferred from homology"/>
<dbReference type="Proteomes" id="UP000030708">
    <property type="component" value="Unassembled WGS sequence"/>
</dbReference>
<evidence type="ECO:0000313" key="12">
    <source>
        <dbReference type="EMBL" id="ETW37743.1"/>
    </source>
</evidence>
<organism evidence="12 13">
    <name type="scientific">Plasmodium falciparum Tanzania</name>
    <name type="common">2000708</name>
    <dbReference type="NCBI Taxonomy" id="1036725"/>
    <lineage>
        <taxon>Eukaryota</taxon>
        <taxon>Sar</taxon>
        <taxon>Alveolata</taxon>
        <taxon>Apicomplexa</taxon>
        <taxon>Aconoidasida</taxon>
        <taxon>Haemosporida</taxon>
        <taxon>Plasmodiidae</taxon>
        <taxon>Plasmodium</taxon>
        <taxon>Plasmodium (Laverania)</taxon>
    </lineage>
</organism>
<evidence type="ECO:0000256" key="1">
    <source>
        <dbReference type="ARBA" id="ARBA00000156"/>
    </source>
</evidence>
<comment type="subcellular location">
    <subcellularLocation>
        <location evidence="2 10">Membrane</location>
        <topology evidence="2 10">Multi-pass membrane protein</topology>
    </subcellularLocation>
</comment>
<feature type="transmembrane region" description="Helical" evidence="10">
    <location>
        <begin position="139"/>
        <end position="157"/>
    </location>
</feature>
<keyword evidence="8 10" id="KW-1133">Transmembrane helix</keyword>
<accession>A0A024WAX1</accession>
<evidence type="ECO:0000256" key="3">
    <source>
        <dbReference type="ARBA" id="ARBA00009045"/>
    </source>
</evidence>
<feature type="domain" description="Peptidase S54 rhomboid" evidence="11">
    <location>
        <begin position="101"/>
        <end position="238"/>
    </location>
</feature>
<dbReference type="PANTHER" id="PTHR22936:SF69">
    <property type="entry name" value="RHOMBOID-LIKE PROTEIN"/>
    <property type="match status" value="1"/>
</dbReference>
<feature type="transmembrane region" description="Helical" evidence="10">
    <location>
        <begin position="169"/>
        <end position="189"/>
    </location>
</feature>
<dbReference type="EC" id="3.4.21.105" evidence="10"/>
<keyword evidence="6 10" id="KW-0378">Hydrolase</keyword>
<evidence type="ECO:0000256" key="9">
    <source>
        <dbReference type="ARBA" id="ARBA00023136"/>
    </source>
</evidence>
<sequence length="274" mass="31340">MSFRTRASNNFNNDYSHDSNLLINKYTTSFNNTFKRDIKFIQILFPSFDLYSITFFFSLLLIFLFVVIDIIFFNFSSPLFINEDVLKKIGINRFAVSNNYQYYKLVTATFLHSNIWNVLINTYYLMNIGTIIEKNYGKAEYIIIMILSVACGNLLTCATSKCLDVQMGISPILSGFIGLFLQDIIVHYYELIDKLSIFGNFIFSFLSLYLMISIFSYNGNVLGNVGGILAGVSYPYIFKSDNFHGNDKKLKIIFAIFITLLLSGSLASLIVFKC</sequence>
<feature type="transmembrane region" description="Helical" evidence="10">
    <location>
        <begin position="195"/>
        <end position="214"/>
    </location>
</feature>
<evidence type="ECO:0000256" key="4">
    <source>
        <dbReference type="ARBA" id="ARBA00022670"/>
    </source>
</evidence>
<dbReference type="Gene3D" id="1.20.1540.10">
    <property type="entry name" value="Rhomboid-like"/>
    <property type="match status" value="1"/>
</dbReference>
<feature type="transmembrane region" description="Helical" evidence="10">
    <location>
        <begin position="221"/>
        <end position="238"/>
    </location>
</feature>